<feature type="transmembrane region" description="Helical" evidence="9">
    <location>
        <begin position="305"/>
        <end position="323"/>
    </location>
</feature>
<evidence type="ECO:0000256" key="9">
    <source>
        <dbReference type="SAM" id="Phobius"/>
    </source>
</evidence>
<evidence type="ECO:0000256" key="2">
    <source>
        <dbReference type="ARBA" id="ARBA00022475"/>
    </source>
</evidence>
<evidence type="ECO:0000256" key="4">
    <source>
        <dbReference type="ARBA" id="ARBA00022692"/>
    </source>
</evidence>
<evidence type="ECO:0000313" key="12">
    <source>
        <dbReference type="Proteomes" id="UP000287605"/>
    </source>
</evidence>
<dbReference type="RefSeq" id="WP_126806202.1">
    <property type="nucleotide sequence ID" value="NZ_NGKA01000001.1"/>
</dbReference>
<keyword evidence="5 9" id="KW-1133">Transmembrane helix</keyword>
<keyword evidence="2" id="KW-1003">Cell membrane</keyword>
<feature type="transmembrane region" description="Helical" evidence="9">
    <location>
        <begin position="261"/>
        <end position="284"/>
    </location>
</feature>
<evidence type="ECO:0000256" key="3">
    <source>
        <dbReference type="ARBA" id="ARBA00022679"/>
    </source>
</evidence>
<keyword evidence="6 9" id="KW-0472">Membrane</keyword>
<feature type="transmembrane region" description="Helical" evidence="9">
    <location>
        <begin position="79"/>
        <end position="99"/>
    </location>
</feature>
<feature type="transmembrane region" description="Helical" evidence="9">
    <location>
        <begin position="38"/>
        <end position="58"/>
    </location>
</feature>
<keyword evidence="12" id="KW-1185">Reference proteome</keyword>
<reference evidence="11 12" key="1">
    <citation type="submission" date="2017-05" db="EMBL/GenBank/DDBJ databases">
        <title>Vagococcus spp. assemblies.</title>
        <authorList>
            <person name="Gulvik C.A."/>
        </authorList>
    </citation>
    <scope>NUCLEOTIDE SEQUENCE [LARGE SCALE GENOMIC DNA]</scope>
    <source>
        <strain evidence="11 12">CCUG 51432</strain>
    </source>
</reference>
<comment type="subcellular location">
    <subcellularLocation>
        <location evidence="1">Cell membrane</location>
        <topology evidence="1">Multi-pass membrane protein</topology>
    </subcellularLocation>
</comment>
<dbReference type="GO" id="GO:0016747">
    <property type="term" value="F:acyltransferase activity, transferring groups other than amino-acyl groups"/>
    <property type="evidence" value="ECO:0007669"/>
    <property type="project" value="InterPro"/>
</dbReference>
<sequence>MHTNKNTKNYITSLDGLRAFAVILVLGYHFRIPFFNGGFIGVDIFFVLSGYLITSILLKEWQRSDSIDLKLFWKKRLKRLYPALLFLLVVITGFALILIPKHFQSILKADAAGLTLISNWWYIFQEVPYADFFAEPTPLKHLWSLAVEGQFYLLYPVVFLLFFKFFKRKRYVFYGLFAVGTASVLTMIFLYQPEAIDRIYYGTDTRVFTLILGGLFAFVWPYERLNKNANRSTKAALDVMGILMTALLIATVVSVTEFSPFLYQGGFLLVALMTIGLVGVIIHPSASLGKLFSHPVLRWIGKRSYSLYLWHYPIIVLSTPLRIGSNYRIVLVISQIILSFLLAHFTYELIEKPFRNFTLKEIKEKIGGHWHNNRARLLKNLSLILVCLGVISATNYFFNKELVNQAKEKIVVKSEPEKPEPKPVVDSRPLINQIFAIGDSVILGAEKEIEDRFPGTIVDGKVSRQLEEGRKIIEEKYKDKLDETTLLILELGSNGPFSEKDLDELIEYTAPAQLAFITIKIPFNWENQVNSILENASNKMDNILLIDWHSYVSDNLSLLEVDGVHLNLSGAQAYTDLIEETIITAYKVDLKEKTPSESDETKDKPADEKDIKETED</sequence>
<organism evidence="11 12">
    <name type="scientific">Vagococcus elongatus</name>
    <dbReference type="NCBI Taxonomy" id="180344"/>
    <lineage>
        <taxon>Bacteria</taxon>
        <taxon>Bacillati</taxon>
        <taxon>Bacillota</taxon>
        <taxon>Bacilli</taxon>
        <taxon>Lactobacillales</taxon>
        <taxon>Enterococcaceae</taxon>
        <taxon>Vagococcus</taxon>
    </lineage>
</organism>
<dbReference type="OrthoDB" id="9796461at2"/>
<dbReference type="GO" id="GO:0009103">
    <property type="term" value="P:lipopolysaccharide biosynthetic process"/>
    <property type="evidence" value="ECO:0007669"/>
    <property type="project" value="TreeGrafter"/>
</dbReference>
<dbReference type="InterPro" id="IPR036514">
    <property type="entry name" value="SGNH_hydro_sf"/>
</dbReference>
<keyword evidence="4 9" id="KW-0812">Transmembrane</keyword>
<evidence type="ECO:0000256" key="5">
    <source>
        <dbReference type="ARBA" id="ARBA00022989"/>
    </source>
</evidence>
<feature type="region of interest" description="Disordered" evidence="8">
    <location>
        <begin position="592"/>
        <end position="616"/>
    </location>
</feature>
<evidence type="ECO:0000256" key="1">
    <source>
        <dbReference type="ARBA" id="ARBA00004651"/>
    </source>
</evidence>
<feature type="transmembrane region" description="Helical" evidence="9">
    <location>
        <begin position="205"/>
        <end position="223"/>
    </location>
</feature>
<dbReference type="PANTHER" id="PTHR23028">
    <property type="entry name" value="ACETYLTRANSFERASE"/>
    <property type="match status" value="1"/>
</dbReference>
<evidence type="ECO:0000256" key="7">
    <source>
        <dbReference type="ARBA" id="ARBA00023315"/>
    </source>
</evidence>
<protein>
    <recommendedName>
        <fullName evidence="10">Acyltransferase 3 domain-containing protein</fullName>
    </recommendedName>
</protein>
<keyword evidence="3" id="KW-0808">Transferase</keyword>
<name>A0A430B5N6_9ENTE</name>
<feature type="transmembrane region" description="Helical" evidence="9">
    <location>
        <begin position="12"/>
        <end position="32"/>
    </location>
</feature>
<feature type="transmembrane region" description="Helical" evidence="9">
    <location>
        <begin position="381"/>
        <end position="398"/>
    </location>
</feature>
<proteinExistence type="predicted"/>
<dbReference type="Pfam" id="PF01757">
    <property type="entry name" value="Acyl_transf_3"/>
    <property type="match status" value="1"/>
</dbReference>
<dbReference type="GO" id="GO:0005886">
    <property type="term" value="C:plasma membrane"/>
    <property type="evidence" value="ECO:0007669"/>
    <property type="project" value="UniProtKB-SubCell"/>
</dbReference>
<dbReference type="EMBL" id="NGKA01000001">
    <property type="protein sequence ID" value="RSU15616.1"/>
    <property type="molecule type" value="Genomic_DNA"/>
</dbReference>
<feature type="domain" description="Acyltransferase 3" evidence="10">
    <location>
        <begin position="12"/>
        <end position="342"/>
    </location>
</feature>
<dbReference type="InterPro" id="IPR050879">
    <property type="entry name" value="Acyltransferase_3"/>
</dbReference>
<dbReference type="SUPFAM" id="SSF52266">
    <property type="entry name" value="SGNH hydrolase"/>
    <property type="match status" value="1"/>
</dbReference>
<gene>
    <name evidence="11" type="ORF">CBF29_00645</name>
</gene>
<dbReference type="AlphaFoldDB" id="A0A430B5N6"/>
<feature type="transmembrane region" description="Helical" evidence="9">
    <location>
        <begin position="329"/>
        <end position="350"/>
    </location>
</feature>
<comment type="caution">
    <text evidence="11">The sequence shown here is derived from an EMBL/GenBank/DDBJ whole genome shotgun (WGS) entry which is preliminary data.</text>
</comment>
<feature type="transmembrane region" description="Helical" evidence="9">
    <location>
        <begin position="149"/>
        <end position="166"/>
    </location>
</feature>
<keyword evidence="7" id="KW-0012">Acyltransferase</keyword>
<accession>A0A430B5N6</accession>
<feature type="transmembrane region" description="Helical" evidence="9">
    <location>
        <begin position="173"/>
        <end position="193"/>
    </location>
</feature>
<dbReference type="PANTHER" id="PTHR23028:SF53">
    <property type="entry name" value="ACYL_TRANSF_3 DOMAIN-CONTAINING PROTEIN"/>
    <property type="match status" value="1"/>
</dbReference>
<evidence type="ECO:0000259" key="10">
    <source>
        <dbReference type="Pfam" id="PF01757"/>
    </source>
</evidence>
<dbReference type="InterPro" id="IPR002656">
    <property type="entry name" value="Acyl_transf_3_dom"/>
</dbReference>
<evidence type="ECO:0000256" key="8">
    <source>
        <dbReference type="SAM" id="MobiDB-lite"/>
    </source>
</evidence>
<evidence type="ECO:0000256" key="6">
    <source>
        <dbReference type="ARBA" id="ARBA00023136"/>
    </source>
</evidence>
<evidence type="ECO:0000313" key="11">
    <source>
        <dbReference type="EMBL" id="RSU15616.1"/>
    </source>
</evidence>
<feature type="transmembrane region" description="Helical" evidence="9">
    <location>
        <begin position="235"/>
        <end position="255"/>
    </location>
</feature>
<dbReference type="Proteomes" id="UP000287605">
    <property type="component" value="Unassembled WGS sequence"/>
</dbReference>
<dbReference type="Gene3D" id="3.40.50.1110">
    <property type="entry name" value="SGNH hydrolase"/>
    <property type="match status" value="1"/>
</dbReference>